<comment type="caution">
    <text evidence="1">The sequence shown here is derived from an EMBL/GenBank/DDBJ whole genome shotgun (WGS) entry which is preliminary data.</text>
</comment>
<dbReference type="Proteomes" id="UP000790377">
    <property type="component" value="Unassembled WGS sequence"/>
</dbReference>
<evidence type="ECO:0000313" key="1">
    <source>
        <dbReference type="EMBL" id="KAH7904996.1"/>
    </source>
</evidence>
<protein>
    <submittedName>
        <fullName evidence="1">Uncharacterized protein</fullName>
    </submittedName>
</protein>
<dbReference type="EMBL" id="MU268301">
    <property type="protein sequence ID" value="KAH7904996.1"/>
    <property type="molecule type" value="Genomic_DNA"/>
</dbReference>
<gene>
    <name evidence="1" type="ORF">BJ138DRAFT_1165566</name>
</gene>
<keyword evidence="2" id="KW-1185">Reference proteome</keyword>
<name>A0ACB7ZVP6_9AGAM</name>
<proteinExistence type="predicted"/>
<organism evidence="1 2">
    <name type="scientific">Hygrophoropsis aurantiaca</name>
    <dbReference type="NCBI Taxonomy" id="72124"/>
    <lineage>
        <taxon>Eukaryota</taxon>
        <taxon>Fungi</taxon>
        <taxon>Dikarya</taxon>
        <taxon>Basidiomycota</taxon>
        <taxon>Agaricomycotina</taxon>
        <taxon>Agaricomycetes</taxon>
        <taxon>Agaricomycetidae</taxon>
        <taxon>Boletales</taxon>
        <taxon>Coniophorineae</taxon>
        <taxon>Hygrophoropsidaceae</taxon>
        <taxon>Hygrophoropsis</taxon>
    </lineage>
</organism>
<sequence>MFLAGICLFVTVTAHWILTVTRLFQAFVLYNDGSAPLSFYGDLSQLTKIVKTGFLAASLIVGDAMIIYRLWVIWNHSVWVIIFPSCTLLGLAVCCIGITYQFTKYTPGENVFLSQAGRWITSNCVFTICTNVYSTAMIAWKVWNTNRSARRFGGGSLLPILATFVESAALYTSWTIFFFASYQSHSNIQYPAVDIWCTASGISFMLINVRVGLGWAQQAHQNSSSGAHGPVISQQSGDEGRTESLFMRPLAVNITRVVDHDGGSDLETYKYSRQTPSDGLGSQCARAEALGPGFL</sequence>
<reference evidence="1" key="1">
    <citation type="journal article" date="2021" name="New Phytol.">
        <title>Evolutionary innovations through gain and loss of genes in the ectomycorrhizal Boletales.</title>
        <authorList>
            <person name="Wu G."/>
            <person name="Miyauchi S."/>
            <person name="Morin E."/>
            <person name="Kuo A."/>
            <person name="Drula E."/>
            <person name="Varga T."/>
            <person name="Kohler A."/>
            <person name="Feng B."/>
            <person name="Cao Y."/>
            <person name="Lipzen A."/>
            <person name="Daum C."/>
            <person name="Hundley H."/>
            <person name="Pangilinan J."/>
            <person name="Johnson J."/>
            <person name="Barry K."/>
            <person name="LaButti K."/>
            <person name="Ng V."/>
            <person name="Ahrendt S."/>
            <person name="Min B."/>
            <person name="Choi I.G."/>
            <person name="Park H."/>
            <person name="Plett J.M."/>
            <person name="Magnuson J."/>
            <person name="Spatafora J.W."/>
            <person name="Nagy L.G."/>
            <person name="Henrissat B."/>
            <person name="Grigoriev I.V."/>
            <person name="Yang Z.L."/>
            <person name="Xu J."/>
            <person name="Martin F.M."/>
        </authorList>
    </citation>
    <scope>NUCLEOTIDE SEQUENCE</scope>
    <source>
        <strain evidence="1">ATCC 28755</strain>
    </source>
</reference>
<evidence type="ECO:0000313" key="2">
    <source>
        <dbReference type="Proteomes" id="UP000790377"/>
    </source>
</evidence>
<accession>A0ACB7ZVP6</accession>